<evidence type="ECO:0000313" key="1">
    <source>
        <dbReference type="EMBL" id="KAI8034377.1"/>
    </source>
</evidence>
<protein>
    <submittedName>
        <fullName evidence="1">Uncharacterized protein</fullName>
    </submittedName>
</protein>
<name>A0A9P9YCA3_9MUSC</name>
<accession>A0A9P9YCA3</accession>
<dbReference type="AlphaFoldDB" id="A0A9P9YCA3"/>
<organism evidence="1 2">
    <name type="scientific">Drosophila gunungcola</name>
    <name type="common">fruit fly</name>
    <dbReference type="NCBI Taxonomy" id="103775"/>
    <lineage>
        <taxon>Eukaryota</taxon>
        <taxon>Metazoa</taxon>
        <taxon>Ecdysozoa</taxon>
        <taxon>Arthropoda</taxon>
        <taxon>Hexapoda</taxon>
        <taxon>Insecta</taxon>
        <taxon>Pterygota</taxon>
        <taxon>Neoptera</taxon>
        <taxon>Endopterygota</taxon>
        <taxon>Diptera</taxon>
        <taxon>Brachycera</taxon>
        <taxon>Muscomorpha</taxon>
        <taxon>Ephydroidea</taxon>
        <taxon>Drosophilidae</taxon>
        <taxon>Drosophila</taxon>
        <taxon>Sophophora</taxon>
    </lineage>
</organism>
<dbReference type="EMBL" id="JAMKOV010000075">
    <property type="protein sequence ID" value="KAI8034377.1"/>
    <property type="molecule type" value="Genomic_DNA"/>
</dbReference>
<dbReference type="Proteomes" id="UP001059596">
    <property type="component" value="Unassembled WGS sequence"/>
</dbReference>
<gene>
    <name evidence="1" type="ORF">M5D96_012840</name>
</gene>
<reference evidence="1" key="1">
    <citation type="journal article" date="2023" name="Genome Biol. Evol.">
        <title>Long-read-based Genome Assembly of Drosophila gunungcola Reveals Fewer Chemosensory Genes in Flower-breeding Species.</title>
        <authorList>
            <person name="Negi A."/>
            <person name="Liao B.Y."/>
            <person name="Yeh S.D."/>
        </authorList>
    </citation>
    <scope>NUCLEOTIDE SEQUENCE</scope>
    <source>
        <strain evidence="1">Sukarami</strain>
    </source>
</reference>
<keyword evidence="2" id="KW-1185">Reference proteome</keyword>
<proteinExistence type="predicted"/>
<sequence length="41" mass="4837">MLASTHRTNFPVAIFDNLLKGSAFFQCNRIHSFLYWFSVQK</sequence>
<evidence type="ECO:0000313" key="2">
    <source>
        <dbReference type="Proteomes" id="UP001059596"/>
    </source>
</evidence>
<comment type="caution">
    <text evidence="1">The sequence shown here is derived from an EMBL/GenBank/DDBJ whole genome shotgun (WGS) entry which is preliminary data.</text>
</comment>